<dbReference type="Pfam" id="PF14026">
    <property type="entry name" value="SCO4226-like"/>
    <property type="match status" value="1"/>
</dbReference>
<name>A0ABT4VZP2_9RHOB</name>
<dbReference type="InterPro" id="IPR011990">
    <property type="entry name" value="TPR-like_helical_dom_sf"/>
</dbReference>
<evidence type="ECO:0000313" key="1">
    <source>
        <dbReference type="EMBL" id="MDA5093731.1"/>
    </source>
</evidence>
<reference evidence="1 2" key="1">
    <citation type="submission" date="2023-01" db="EMBL/GenBank/DDBJ databases">
        <authorList>
            <person name="Yoon J.-W."/>
        </authorList>
    </citation>
    <scope>NUCLEOTIDE SEQUENCE [LARGE SCALE GENOMIC DNA]</scope>
    <source>
        <strain evidence="1 2">KMU-50</strain>
    </source>
</reference>
<dbReference type="InterPro" id="IPR010323">
    <property type="entry name" value="DUF924"/>
</dbReference>
<organism evidence="1 2">
    <name type="scientific">Aliiroseovarius salicola</name>
    <dbReference type="NCBI Taxonomy" id="3009082"/>
    <lineage>
        <taxon>Bacteria</taxon>
        <taxon>Pseudomonadati</taxon>
        <taxon>Pseudomonadota</taxon>
        <taxon>Alphaproteobacteria</taxon>
        <taxon>Rhodobacterales</taxon>
        <taxon>Paracoccaceae</taxon>
        <taxon>Aliiroseovarius</taxon>
    </lineage>
</organism>
<proteinExistence type="predicted"/>
<dbReference type="EMBL" id="JAQIIO010000003">
    <property type="protein sequence ID" value="MDA5093731.1"/>
    <property type="molecule type" value="Genomic_DNA"/>
</dbReference>
<dbReference type="Gene3D" id="1.25.40.10">
    <property type="entry name" value="Tetratricopeptide repeat domain"/>
    <property type="match status" value="1"/>
</dbReference>
<sequence length="400" mass="46095">MFDLDAPNSIEVSNAIHQLLSGLNNRDTLDVTDIQQLKRDLSTLAQKARPGFTSHEQLTAENIIAYTFRPTVESCLEIWFGKSQQTDDEIWRRFGADVLQASQGHYDHWALSPRHPRMFLAYIILLDQFRRNMYRDSAAMYDTDDHCLTMTRQAIRNGLVDQLQLIERVFPCLVLTHSEEVSDQELCLSEWARVQVDLAQDDPLRVFEDIFRRHHDVIRKFGRFPHRNELLGRSSSPEEQVFLDDTTFRFDLPLIRNDEGTLVFQEGSADLDHADLLRGKAEFSYAGPDIALTNAEREIRARGFATVGSTNLRKYIIEREMPDVGSASREEIMAQIDKSNEAMSQLWPKITWVESFICNDKTYCVYLADSMETLHKHAYLAGMPIDATQEVQRVIDPYVS</sequence>
<evidence type="ECO:0000313" key="2">
    <source>
        <dbReference type="Proteomes" id="UP001528040"/>
    </source>
</evidence>
<dbReference type="Gene3D" id="1.20.58.320">
    <property type="entry name" value="TPR-like"/>
    <property type="match status" value="1"/>
</dbReference>
<dbReference type="InterPro" id="IPR025336">
    <property type="entry name" value="SCO4226-like"/>
</dbReference>
<comment type="caution">
    <text evidence="1">The sequence shown here is derived from an EMBL/GenBank/DDBJ whole genome shotgun (WGS) entry which is preliminary data.</text>
</comment>
<dbReference type="Proteomes" id="UP001528040">
    <property type="component" value="Unassembled WGS sequence"/>
</dbReference>
<protein>
    <submittedName>
        <fullName evidence="1">DUF924 family protein</fullName>
    </submittedName>
</protein>
<dbReference type="RefSeq" id="WP_271053441.1">
    <property type="nucleotide sequence ID" value="NZ_JAQIIO010000003.1"/>
</dbReference>
<gene>
    <name evidence="1" type="ORF">O2N63_06480</name>
</gene>
<keyword evidence="2" id="KW-1185">Reference proteome</keyword>
<accession>A0ABT4VZP2</accession>
<dbReference type="SUPFAM" id="SSF48452">
    <property type="entry name" value="TPR-like"/>
    <property type="match status" value="1"/>
</dbReference>
<dbReference type="Pfam" id="PF06041">
    <property type="entry name" value="DUF924"/>
    <property type="match status" value="1"/>
</dbReference>